<dbReference type="RefSeq" id="WP_089836169.1">
    <property type="nucleotide sequence ID" value="NZ_FNBN01000008.1"/>
</dbReference>
<evidence type="ECO:0000256" key="5">
    <source>
        <dbReference type="SAM" id="SignalP"/>
    </source>
</evidence>
<dbReference type="EMBL" id="FNBN01000008">
    <property type="protein sequence ID" value="SDH00740.1"/>
    <property type="molecule type" value="Genomic_DNA"/>
</dbReference>
<proteinExistence type="predicted"/>
<evidence type="ECO:0000256" key="2">
    <source>
        <dbReference type="ARBA" id="ARBA00022723"/>
    </source>
</evidence>
<evidence type="ECO:0000256" key="3">
    <source>
        <dbReference type="ARBA" id="ARBA00023004"/>
    </source>
</evidence>
<dbReference type="OrthoDB" id="9811395at2"/>
<dbReference type="Proteomes" id="UP000199045">
    <property type="component" value="Unassembled WGS sequence"/>
</dbReference>
<dbReference type="PANTHER" id="PTHR35008">
    <property type="entry name" value="BLL4482 PROTEIN-RELATED"/>
    <property type="match status" value="1"/>
</dbReference>
<keyword evidence="2 4" id="KW-0479">Metal-binding</keyword>
<feature type="domain" description="Cytochrome c" evidence="6">
    <location>
        <begin position="42"/>
        <end position="131"/>
    </location>
</feature>
<accession>A0A1G7YY06</accession>
<dbReference type="SUPFAM" id="SSF46626">
    <property type="entry name" value="Cytochrome c"/>
    <property type="match status" value="1"/>
</dbReference>
<evidence type="ECO:0000259" key="6">
    <source>
        <dbReference type="PROSITE" id="PS51007"/>
    </source>
</evidence>
<evidence type="ECO:0000313" key="8">
    <source>
        <dbReference type="Proteomes" id="UP000199045"/>
    </source>
</evidence>
<evidence type="ECO:0000313" key="7">
    <source>
        <dbReference type="EMBL" id="SDH00740.1"/>
    </source>
</evidence>
<dbReference type="STRING" id="104663.SAMN04488121_10830"/>
<dbReference type="AlphaFoldDB" id="A0A1G7YY06"/>
<dbReference type="PROSITE" id="PS51007">
    <property type="entry name" value="CYTC"/>
    <property type="match status" value="1"/>
</dbReference>
<feature type="chain" id="PRO_5011517877" evidence="5">
    <location>
        <begin position="21"/>
        <end position="151"/>
    </location>
</feature>
<feature type="signal peptide" evidence="5">
    <location>
        <begin position="1"/>
        <end position="20"/>
    </location>
</feature>
<dbReference type="PANTHER" id="PTHR35008:SF8">
    <property type="entry name" value="ALCOHOL DEHYDROGENASE CYTOCHROME C SUBUNIT"/>
    <property type="match status" value="1"/>
</dbReference>
<keyword evidence="3 4" id="KW-0408">Iron</keyword>
<dbReference type="Gene3D" id="1.10.760.10">
    <property type="entry name" value="Cytochrome c-like domain"/>
    <property type="match status" value="1"/>
</dbReference>
<keyword evidence="1 4" id="KW-0349">Heme</keyword>
<dbReference type="GO" id="GO:0009055">
    <property type="term" value="F:electron transfer activity"/>
    <property type="evidence" value="ECO:0007669"/>
    <property type="project" value="InterPro"/>
</dbReference>
<keyword evidence="5" id="KW-0732">Signal</keyword>
<organism evidence="7 8">
    <name type="scientific">Chitinophaga filiformis</name>
    <name type="common">Myxococcus filiformis</name>
    <name type="synonym">Flexibacter filiformis</name>
    <dbReference type="NCBI Taxonomy" id="104663"/>
    <lineage>
        <taxon>Bacteria</taxon>
        <taxon>Pseudomonadati</taxon>
        <taxon>Bacteroidota</taxon>
        <taxon>Chitinophagia</taxon>
        <taxon>Chitinophagales</taxon>
        <taxon>Chitinophagaceae</taxon>
        <taxon>Chitinophaga</taxon>
    </lineage>
</organism>
<protein>
    <submittedName>
        <fullName evidence="7">Cytochrome c, mono-and diheme variants</fullName>
    </submittedName>
</protein>
<dbReference type="InterPro" id="IPR051459">
    <property type="entry name" value="Cytochrome_c-type_DH"/>
</dbReference>
<name>A0A1G7YY06_CHIFI</name>
<gene>
    <name evidence="7" type="ORF">SAMN04488121_10830</name>
</gene>
<evidence type="ECO:0000256" key="4">
    <source>
        <dbReference type="PROSITE-ProRule" id="PRU00433"/>
    </source>
</evidence>
<evidence type="ECO:0000256" key="1">
    <source>
        <dbReference type="ARBA" id="ARBA00022617"/>
    </source>
</evidence>
<dbReference type="GO" id="GO:0046872">
    <property type="term" value="F:metal ion binding"/>
    <property type="evidence" value="ECO:0007669"/>
    <property type="project" value="UniProtKB-KW"/>
</dbReference>
<reference evidence="7 8" key="1">
    <citation type="submission" date="2016-10" db="EMBL/GenBank/DDBJ databases">
        <authorList>
            <person name="de Groot N.N."/>
        </authorList>
    </citation>
    <scope>NUCLEOTIDE SEQUENCE [LARGE SCALE GENOMIC DNA]</scope>
    <source>
        <strain evidence="7 8">DSM 527</strain>
    </source>
</reference>
<dbReference type="InterPro" id="IPR009056">
    <property type="entry name" value="Cyt_c-like_dom"/>
</dbReference>
<dbReference type="InterPro" id="IPR036909">
    <property type="entry name" value="Cyt_c-like_dom_sf"/>
</dbReference>
<dbReference type="Pfam" id="PF00034">
    <property type="entry name" value="Cytochrom_C"/>
    <property type="match status" value="1"/>
</dbReference>
<sequence length="151" mass="16271">MRKWILAVMPLMIGALAASAQVKKPAREKPVPAKQSTGGGAAQIVRGKALYKQYCISCHQENGTGVPRMNPPLVKTEYVLGDKTRLIGILLKGLNEDVEINGDYFTNPMPSQAALKDQEIADILSYVRNSFGNKASTVSAAEVTAVRATIK</sequence>
<dbReference type="GO" id="GO:0020037">
    <property type="term" value="F:heme binding"/>
    <property type="evidence" value="ECO:0007669"/>
    <property type="project" value="InterPro"/>
</dbReference>